<comment type="subcellular location">
    <subcellularLocation>
        <location evidence="1 7">Cell membrane</location>
        <topology evidence="1 7">Multi-pass membrane protein</topology>
    </subcellularLocation>
</comment>
<evidence type="ECO:0000313" key="9">
    <source>
        <dbReference type="EMBL" id="CAD7286898.1"/>
    </source>
</evidence>
<dbReference type="Pfam" id="PF00528">
    <property type="entry name" value="BPD_transp_1"/>
    <property type="match status" value="1"/>
</dbReference>
<evidence type="ECO:0000256" key="5">
    <source>
        <dbReference type="ARBA" id="ARBA00022989"/>
    </source>
</evidence>
<feature type="transmembrane region" description="Helical" evidence="7">
    <location>
        <begin position="138"/>
        <end position="161"/>
    </location>
</feature>
<dbReference type="CDD" id="cd06261">
    <property type="entry name" value="TM_PBP2"/>
    <property type="match status" value="1"/>
</dbReference>
<dbReference type="SUPFAM" id="SSF161098">
    <property type="entry name" value="MetI-like"/>
    <property type="match status" value="1"/>
</dbReference>
<evidence type="ECO:0000313" key="10">
    <source>
        <dbReference type="Proteomes" id="UP000789359"/>
    </source>
</evidence>
<keyword evidence="6 7" id="KW-0472">Membrane</keyword>
<keyword evidence="2 7" id="KW-0813">Transport</keyword>
<dbReference type="Proteomes" id="UP000789359">
    <property type="component" value="Unassembled WGS sequence"/>
</dbReference>
<keyword evidence="10" id="KW-1185">Reference proteome</keyword>
<evidence type="ECO:0000256" key="2">
    <source>
        <dbReference type="ARBA" id="ARBA00022448"/>
    </source>
</evidence>
<feature type="transmembrane region" description="Helical" evidence="7">
    <location>
        <begin position="110"/>
        <end position="132"/>
    </location>
</feature>
<comment type="similarity">
    <text evidence="7">Belongs to the binding-protein-dependent transport system permease family.</text>
</comment>
<evidence type="ECO:0000256" key="4">
    <source>
        <dbReference type="ARBA" id="ARBA00022692"/>
    </source>
</evidence>
<name>A0ABM8Q241_9BACT</name>
<feature type="transmembrane region" description="Helical" evidence="7">
    <location>
        <begin position="234"/>
        <end position="253"/>
    </location>
</feature>
<proteinExistence type="inferred from homology"/>
<gene>
    <name evidence="9" type="ORF">LMG8286_00595</name>
</gene>
<dbReference type="InterPro" id="IPR000515">
    <property type="entry name" value="MetI-like"/>
</dbReference>
<dbReference type="Gene3D" id="1.10.3720.10">
    <property type="entry name" value="MetI-like"/>
    <property type="match status" value="1"/>
</dbReference>
<evidence type="ECO:0000256" key="6">
    <source>
        <dbReference type="ARBA" id="ARBA00023136"/>
    </source>
</evidence>
<accession>A0ABM8Q241</accession>
<keyword evidence="4 7" id="KW-0812">Transmembrane</keyword>
<dbReference type="PROSITE" id="PS50928">
    <property type="entry name" value="ABC_TM1"/>
    <property type="match status" value="1"/>
</dbReference>
<organism evidence="9 10">
    <name type="scientific">Campylobacter suis</name>
    <dbReference type="NCBI Taxonomy" id="2790657"/>
    <lineage>
        <taxon>Bacteria</taxon>
        <taxon>Pseudomonadati</taxon>
        <taxon>Campylobacterota</taxon>
        <taxon>Epsilonproteobacteria</taxon>
        <taxon>Campylobacterales</taxon>
        <taxon>Campylobacteraceae</taxon>
        <taxon>Campylobacter</taxon>
    </lineage>
</organism>
<dbReference type="PANTHER" id="PTHR30151:SF0">
    <property type="entry name" value="ABC TRANSPORTER PERMEASE PROTEIN MJ0413-RELATED"/>
    <property type="match status" value="1"/>
</dbReference>
<feature type="transmembrane region" description="Helical" evidence="7">
    <location>
        <begin position="182"/>
        <end position="207"/>
    </location>
</feature>
<dbReference type="EMBL" id="CAJHOE010000001">
    <property type="protein sequence ID" value="CAD7286898.1"/>
    <property type="molecule type" value="Genomic_DNA"/>
</dbReference>
<sequence length="265" mass="29300">MILVDGVKIERKGVWRVADYFIGGLSGLGIICLAIALWQLGSEIFGEFLLPSPKVVFVKVYEIIQEYDKHDIPITLFRTTVGIGISCAVGITLGLVAGSYRSFAAFLKPFITMLLSMPPIIWVVLALFWFSFGNVSTIFTIIITSIPLTFASSMIGMMSVNEQLSEFFDAHRLGLRCKIRHLYLPHLTSYIISSLSVAVGMGVKIVIMAELLGATDGVGSKIADARVMLDTPTVMAYVVLTIAVVMLFEYLIIEPLKILLMPWRR</sequence>
<dbReference type="InterPro" id="IPR035906">
    <property type="entry name" value="MetI-like_sf"/>
</dbReference>
<evidence type="ECO:0000259" key="8">
    <source>
        <dbReference type="PROSITE" id="PS50928"/>
    </source>
</evidence>
<feature type="transmembrane region" description="Helical" evidence="7">
    <location>
        <begin position="20"/>
        <end position="40"/>
    </location>
</feature>
<protein>
    <recommendedName>
        <fullName evidence="8">ABC transmembrane type-1 domain-containing protein</fullName>
    </recommendedName>
</protein>
<evidence type="ECO:0000256" key="1">
    <source>
        <dbReference type="ARBA" id="ARBA00004651"/>
    </source>
</evidence>
<evidence type="ECO:0000256" key="7">
    <source>
        <dbReference type="RuleBase" id="RU363032"/>
    </source>
</evidence>
<keyword evidence="5 7" id="KW-1133">Transmembrane helix</keyword>
<dbReference type="RefSeq" id="WP_230056373.1">
    <property type="nucleotide sequence ID" value="NZ_CAJHOE010000001.1"/>
</dbReference>
<keyword evidence="3" id="KW-1003">Cell membrane</keyword>
<dbReference type="PANTHER" id="PTHR30151">
    <property type="entry name" value="ALKANE SULFONATE ABC TRANSPORTER-RELATED, MEMBRANE SUBUNIT"/>
    <property type="match status" value="1"/>
</dbReference>
<reference evidence="9 10" key="1">
    <citation type="submission" date="2020-11" db="EMBL/GenBank/DDBJ databases">
        <authorList>
            <person name="Peeters C."/>
        </authorList>
    </citation>
    <scope>NUCLEOTIDE SEQUENCE [LARGE SCALE GENOMIC DNA]</scope>
    <source>
        <strain evidence="9 10">LMG 8286</strain>
    </source>
</reference>
<comment type="caution">
    <text evidence="9">The sequence shown here is derived from an EMBL/GenBank/DDBJ whole genome shotgun (WGS) entry which is preliminary data.</text>
</comment>
<feature type="domain" description="ABC transmembrane type-1" evidence="8">
    <location>
        <begin position="72"/>
        <end position="252"/>
    </location>
</feature>
<feature type="transmembrane region" description="Helical" evidence="7">
    <location>
        <begin position="76"/>
        <end position="98"/>
    </location>
</feature>
<evidence type="ECO:0000256" key="3">
    <source>
        <dbReference type="ARBA" id="ARBA00022475"/>
    </source>
</evidence>